<dbReference type="InterPro" id="IPR011706">
    <property type="entry name" value="Cu-oxidase_C"/>
</dbReference>
<dbReference type="eggNOG" id="COG2132">
    <property type="taxonomic scope" value="Bacteria"/>
</dbReference>
<keyword evidence="2" id="KW-0479">Metal-binding</keyword>
<proteinExistence type="inferred from homology"/>
<dbReference type="Gene3D" id="2.60.40.420">
    <property type="entry name" value="Cupredoxins - blue copper proteins"/>
    <property type="match status" value="3"/>
</dbReference>
<evidence type="ECO:0000259" key="5">
    <source>
        <dbReference type="Pfam" id="PF07732"/>
    </source>
</evidence>
<evidence type="ECO:0000259" key="4">
    <source>
        <dbReference type="Pfam" id="PF07731"/>
    </source>
</evidence>
<dbReference type="PATRIC" id="fig|1423816.3.peg.923"/>
<keyword evidence="3" id="KW-0560">Oxidoreductase</keyword>
<dbReference type="InterPro" id="IPR008972">
    <property type="entry name" value="Cupredoxin"/>
</dbReference>
<evidence type="ECO:0000313" key="7">
    <source>
        <dbReference type="Proteomes" id="UP000051984"/>
    </source>
</evidence>
<evidence type="ECO:0000256" key="3">
    <source>
        <dbReference type="ARBA" id="ARBA00023002"/>
    </source>
</evidence>
<accession>A0A0R1EUI2</accession>
<dbReference type="CDD" id="cd13867">
    <property type="entry name" value="CuRO_2_CueO_FtsP"/>
    <property type="match status" value="1"/>
</dbReference>
<dbReference type="PANTHER" id="PTHR48267:SF1">
    <property type="entry name" value="BILIRUBIN OXIDASE"/>
    <property type="match status" value="1"/>
</dbReference>
<feature type="domain" description="Plastocyanin-like" evidence="4">
    <location>
        <begin position="353"/>
        <end position="477"/>
    </location>
</feature>
<organism evidence="6 7">
    <name type="scientific">Lacticaseibacillus zeae DSM 20178 = KCTC 3804</name>
    <dbReference type="NCBI Taxonomy" id="1423816"/>
    <lineage>
        <taxon>Bacteria</taxon>
        <taxon>Bacillati</taxon>
        <taxon>Bacillota</taxon>
        <taxon>Bacilli</taxon>
        <taxon>Lactobacillales</taxon>
        <taxon>Lactobacillaceae</taxon>
        <taxon>Lacticaseibacillus</taxon>
    </lineage>
</organism>
<dbReference type="PANTHER" id="PTHR48267">
    <property type="entry name" value="CUPREDOXIN SUPERFAMILY PROTEIN"/>
    <property type="match status" value="1"/>
</dbReference>
<dbReference type="GO" id="GO:0005507">
    <property type="term" value="F:copper ion binding"/>
    <property type="evidence" value="ECO:0007669"/>
    <property type="project" value="InterPro"/>
</dbReference>
<gene>
    <name evidence="6" type="ORF">FD51_GL000892</name>
</gene>
<dbReference type="GO" id="GO:0016491">
    <property type="term" value="F:oxidoreductase activity"/>
    <property type="evidence" value="ECO:0007669"/>
    <property type="project" value="UniProtKB-KW"/>
</dbReference>
<dbReference type="InterPro" id="IPR011707">
    <property type="entry name" value="Cu-oxidase-like_N"/>
</dbReference>
<name>A0A0R1EUI2_LACZE</name>
<dbReference type="CDD" id="cd13890">
    <property type="entry name" value="CuRO_3_CueO_FtsP"/>
    <property type="match status" value="1"/>
</dbReference>
<dbReference type="Pfam" id="PF07732">
    <property type="entry name" value="Cu-oxidase_3"/>
    <property type="match status" value="1"/>
</dbReference>
<evidence type="ECO:0000256" key="2">
    <source>
        <dbReference type="ARBA" id="ARBA00022723"/>
    </source>
</evidence>
<dbReference type="InterPro" id="IPR002355">
    <property type="entry name" value="Cu_oxidase_Cu_BS"/>
</dbReference>
<comment type="caution">
    <text evidence="6">The sequence shown here is derived from an EMBL/GenBank/DDBJ whole genome shotgun (WGS) entry which is preliminary data.</text>
</comment>
<dbReference type="InterPro" id="IPR045087">
    <property type="entry name" value="Cu-oxidase_fam"/>
</dbReference>
<protein>
    <submittedName>
        <fullName evidence="6">Multicopper oxidase</fullName>
    </submittedName>
</protein>
<feature type="domain" description="Plastocyanin-like" evidence="5">
    <location>
        <begin position="75"/>
        <end position="187"/>
    </location>
</feature>
<dbReference type="Proteomes" id="UP000051984">
    <property type="component" value="Unassembled WGS sequence"/>
</dbReference>
<dbReference type="PROSITE" id="PS00080">
    <property type="entry name" value="MULTICOPPER_OXIDASE2"/>
    <property type="match status" value="1"/>
</dbReference>
<sequence>MATLKSAKIQIKGGPMMKTYTDYFFDEPAFDLHDGGYVPLEVSDAPAKPLNVPPLLKPDKETATDVYYTVTAEAGETQLLPGPKTKTWGYNASLLGQTIVYRRGQHVHVTLKNALPEVTTFHWHGADVSGPYVDGGCHAPVYPGESKQIDFTLDQPATTLWLHAHPCPETAEQVWHGLAAMVIVKDDHEESLPLPRNYGVDDIPVILQDRRFHENNQWDYRADYDPDGVAGPTVMINGTVNPYFDVTTQKVRLRFLNGANRREWRLHFSDDLPFTQIGGDGSLLPEPVSLTHLMMTCAERDEVIVDFGQYHEGDEVTLFTDDVPILKFRIHAFKPDHSQLPDKLFTVNAPAVDPALPIRHVVMQGMDESVAIDGKKFEMQRIDATQPIGKAQYWDVTNSNEAPGMVHPFHVHGTQFLVLSRNGHAPYPNEHGYKDTIGVNPGETVRLLVRFDLPGVYMYHCHILEHEDGGMMAQIETFDPNKPKQGYKLMDMDTLMKALAKERGVKPSELWMGGMQSYEKMGMKM</sequence>
<dbReference type="SUPFAM" id="SSF49503">
    <property type="entry name" value="Cupredoxins"/>
    <property type="match status" value="2"/>
</dbReference>
<evidence type="ECO:0000313" key="6">
    <source>
        <dbReference type="EMBL" id="KRK11747.1"/>
    </source>
</evidence>
<dbReference type="EMBL" id="AZCT01000014">
    <property type="protein sequence ID" value="KRK11747.1"/>
    <property type="molecule type" value="Genomic_DNA"/>
</dbReference>
<comment type="similarity">
    <text evidence="1">Belongs to the multicopper oxidase family.</text>
</comment>
<dbReference type="Pfam" id="PF07731">
    <property type="entry name" value="Cu-oxidase_2"/>
    <property type="match status" value="1"/>
</dbReference>
<evidence type="ECO:0000256" key="1">
    <source>
        <dbReference type="ARBA" id="ARBA00010609"/>
    </source>
</evidence>
<dbReference type="AlphaFoldDB" id="A0A0R1EUI2"/>
<reference evidence="6 7" key="1">
    <citation type="journal article" date="2015" name="Genome Announc.">
        <title>Expanding the biotechnology potential of lactobacilli through comparative genomics of 213 strains and associated genera.</title>
        <authorList>
            <person name="Sun Z."/>
            <person name="Harris H.M."/>
            <person name="McCann A."/>
            <person name="Guo C."/>
            <person name="Argimon S."/>
            <person name="Zhang W."/>
            <person name="Yang X."/>
            <person name="Jeffery I.B."/>
            <person name="Cooney J.C."/>
            <person name="Kagawa T.F."/>
            <person name="Liu W."/>
            <person name="Song Y."/>
            <person name="Salvetti E."/>
            <person name="Wrobel A."/>
            <person name="Rasinkangas P."/>
            <person name="Parkhill J."/>
            <person name="Rea M.C."/>
            <person name="O'Sullivan O."/>
            <person name="Ritari J."/>
            <person name="Douillard F.P."/>
            <person name="Paul Ross R."/>
            <person name="Yang R."/>
            <person name="Briner A.E."/>
            <person name="Felis G.E."/>
            <person name="de Vos W.M."/>
            <person name="Barrangou R."/>
            <person name="Klaenhammer T.R."/>
            <person name="Caufield P.W."/>
            <person name="Cui Y."/>
            <person name="Zhang H."/>
            <person name="O'Toole P.W."/>
        </authorList>
    </citation>
    <scope>NUCLEOTIDE SEQUENCE [LARGE SCALE GENOMIC DNA]</scope>
    <source>
        <strain evidence="6 7">DSM 20178</strain>
    </source>
</reference>